<feature type="compositionally biased region" description="Pro residues" evidence="1">
    <location>
        <begin position="110"/>
        <end position="122"/>
    </location>
</feature>
<gene>
    <name evidence="3" type="ORF">P879_11755</name>
</gene>
<evidence type="ECO:0000313" key="4">
    <source>
        <dbReference type="Proteomes" id="UP000699462"/>
    </source>
</evidence>
<protein>
    <submittedName>
        <fullName evidence="3">Uncharacterized protein</fullName>
    </submittedName>
</protein>
<feature type="region of interest" description="Disordered" evidence="1">
    <location>
        <begin position="87"/>
        <end position="125"/>
    </location>
</feature>
<proteinExistence type="predicted"/>
<accession>A0A8T0D6W7</accession>
<reference evidence="3 4" key="1">
    <citation type="submission" date="2019-07" db="EMBL/GenBank/DDBJ databases">
        <title>Annotation for the trematode Paragonimus westermani.</title>
        <authorList>
            <person name="Choi Y.-J."/>
        </authorList>
    </citation>
    <scope>NUCLEOTIDE SEQUENCE [LARGE SCALE GENOMIC DNA]</scope>
    <source>
        <strain evidence="3">180907_Pwestermani</strain>
    </source>
</reference>
<keyword evidence="2" id="KW-0472">Membrane</keyword>
<comment type="caution">
    <text evidence="3">The sequence shown here is derived from an EMBL/GenBank/DDBJ whole genome shotgun (WGS) entry which is preliminary data.</text>
</comment>
<feature type="region of interest" description="Disordered" evidence="1">
    <location>
        <begin position="148"/>
        <end position="187"/>
    </location>
</feature>
<dbReference type="OrthoDB" id="10364026at2759"/>
<keyword evidence="4" id="KW-1185">Reference proteome</keyword>
<organism evidence="3 4">
    <name type="scientific">Paragonimus westermani</name>
    <dbReference type="NCBI Taxonomy" id="34504"/>
    <lineage>
        <taxon>Eukaryota</taxon>
        <taxon>Metazoa</taxon>
        <taxon>Spiralia</taxon>
        <taxon>Lophotrochozoa</taxon>
        <taxon>Platyhelminthes</taxon>
        <taxon>Trematoda</taxon>
        <taxon>Digenea</taxon>
        <taxon>Plagiorchiida</taxon>
        <taxon>Troglotremata</taxon>
        <taxon>Troglotrematidae</taxon>
        <taxon>Paragonimus</taxon>
    </lineage>
</organism>
<dbReference type="AlphaFoldDB" id="A0A8T0D6W7"/>
<dbReference type="Proteomes" id="UP000699462">
    <property type="component" value="Unassembled WGS sequence"/>
</dbReference>
<evidence type="ECO:0000313" key="3">
    <source>
        <dbReference type="EMBL" id="KAF8563156.1"/>
    </source>
</evidence>
<feature type="transmembrane region" description="Helical" evidence="2">
    <location>
        <begin position="24"/>
        <end position="43"/>
    </location>
</feature>
<keyword evidence="2" id="KW-1133">Transmembrane helix</keyword>
<feature type="compositionally biased region" description="Polar residues" evidence="1">
    <location>
        <begin position="98"/>
        <end position="108"/>
    </location>
</feature>
<evidence type="ECO:0000256" key="1">
    <source>
        <dbReference type="SAM" id="MobiDB-lite"/>
    </source>
</evidence>
<evidence type="ECO:0000256" key="2">
    <source>
        <dbReference type="SAM" id="Phobius"/>
    </source>
</evidence>
<feature type="compositionally biased region" description="Basic and acidic residues" evidence="1">
    <location>
        <begin position="167"/>
        <end position="180"/>
    </location>
</feature>
<sequence>MNPLNWLSFIYEDRQENDTFDSSLFLPITVGLGTVVISVLLSYRGGLLSGFRKSTSAKAGPNCDLSNAVRDLARRKPLKSSIKLKPTSVIEPKVHPKSGTTNNSTTVPTAVPPEAGPTPPQCPVEQVHSQHTNHVECAPVVQLDTCSSPPVIHKPEMKKPRRSRRSARPEPSDVHFHETTETFEPDPTWVTVTGKKKQSSASGFVTESTGYATSASIAIVSAKKKTKENKVEFATPPTVTAAPDSLEPVSVHISSSIASTVPLSSSPSLLSPSQSVSGFSSAHSTTTVTPTLTVTVSAQHLAVIP</sequence>
<keyword evidence="2" id="KW-0812">Transmembrane</keyword>
<name>A0A8T0D6W7_9TREM</name>
<dbReference type="EMBL" id="JTDF01014018">
    <property type="protein sequence ID" value="KAF8563156.1"/>
    <property type="molecule type" value="Genomic_DNA"/>
</dbReference>